<proteinExistence type="predicted"/>
<sequence>MEPNPTNPSRPSAHGPDGNGSASSSANSDTATEPPAQLPPVLPANVAAVSTGEGLSSLERLKLFKDRVMATRGSVKEQQQQPPSHQLEKVRVAESFLSQSAPPTPTSPTNGAAESNTHSDPPQVSQAPILPASDEAPVPPTTHNVSSTHSQQQAQPTPPQNGKTADTHEAREHLLKEKLRLKMAQRAAGGDSSGSRAPVTPATAAVAQSPLNHPDKSTANGELCKPREDVEMTDVQAQPNGTNSQASQPPRPRDAAHAEGRPQQRTEPPFDPRKSYAEAARQRFRSYGHRNEFPDDTPAQRPVNRRPPSPPLRRGPSPRREPSPRRGLSECHQSPARPVARTPPLSREPVNPTSHYEWAPPPPEYPDRGRHVDRRQSYSSGLERRLYERQHTQLDEPAGPPLTSYTNDRPREREYERDEHAMPPSGTRAPPAPVVARDNSPPFAANPLEVWAISQVQLLKQQQEGVVKAIAEFEKLISSGILKAAVSAASLARPTTDLLTSTPFRAGNFRQESRPESRPEPRPEQRMEYRMEHHTEQRLEQRPSFSEFCLPPQRESSPGPSLRVYDEPRDRQPLLLRDQPPFVSKGYEYSDTLRSTPKESYGKAPVYKSYDNYNKRKPYDRRPYDRSPADRGPSPTRSQYDSGGRGSWESRAPHPKQYDYRY</sequence>
<organism evidence="2 3">
    <name type="scientific">Cutaneotrichosporon spelunceum</name>
    <dbReference type="NCBI Taxonomy" id="1672016"/>
    <lineage>
        <taxon>Eukaryota</taxon>
        <taxon>Fungi</taxon>
        <taxon>Dikarya</taxon>
        <taxon>Basidiomycota</taxon>
        <taxon>Agaricomycotina</taxon>
        <taxon>Tremellomycetes</taxon>
        <taxon>Trichosporonales</taxon>
        <taxon>Trichosporonaceae</taxon>
        <taxon>Cutaneotrichosporon</taxon>
    </lineage>
</organism>
<feature type="compositionally biased region" description="Polar residues" evidence="1">
    <location>
        <begin position="141"/>
        <end position="164"/>
    </location>
</feature>
<feature type="compositionally biased region" description="Low complexity" evidence="1">
    <location>
        <begin position="197"/>
        <end position="207"/>
    </location>
</feature>
<feature type="compositionally biased region" description="Polar residues" evidence="1">
    <location>
        <begin position="235"/>
        <end position="248"/>
    </location>
</feature>
<feature type="compositionally biased region" description="Basic and acidic residues" evidence="1">
    <location>
        <begin position="318"/>
        <end position="329"/>
    </location>
</feature>
<feature type="compositionally biased region" description="Basic and acidic residues" evidence="1">
    <location>
        <begin position="251"/>
        <end position="276"/>
    </location>
</feature>
<evidence type="ECO:0000256" key="1">
    <source>
        <dbReference type="SAM" id="MobiDB-lite"/>
    </source>
</evidence>
<feature type="compositionally biased region" description="Basic and acidic residues" evidence="1">
    <location>
        <begin position="620"/>
        <end position="629"/>
    </location>
</feature>
<keyword evidence="3" id="KW-1185">Reference proteome</keyword>
<feature type="region of interest" description="Disordered" evidence="1">
    <location>
        <begin position="1"/>
        <end position="45"/>
    </location>
</feature>
<accession>A0AAD3TR29</accession>
<dbReference type="AlphaFoldDB" id="A0AAD3TR29"/>
<reference evidence="2" key="1">
    <citation type="journal article" date="2023" name="BMC Genomics">
        <title>Chromosome-level genome assemblies of Cutaneotrichosporon spp. (Trichosporonales, Basidiomycota) reveal imbalanced evolution between nucleotide sequences and chromosome synteny.</title>
        <authorList>
            <person name="Kobayashi Y."/>
            <person name="Kayamori A."/>
            <person name="Aoki K."/>
            <person name="Shiwa Y."/>
            <person name="Matsutani M."/>
            <person name="Fujita N."/>
            <person name="Sugita T."/>
            <person name="Iwasaki W."/>
            <person name="Tanaka N."/>
            <person name="Takashima M."/>
        </authorList>
    </citation>
    <scope>NUCLEOTIDE SEQUENCE</scope>
    <source>
        <strain evidence="2">HIS016</strain>
    </source>
</reference>
<feature type="compositionally biased region" description="Basic and acidic residues" evidence="1">
    <location>
        <begin position="408"/>
        <end position="421"/>
    </location>
</feature>
<feature type="region of interest" description="Disordered" evidence="1">
    <location>
        <begin position="499"/>
        <end position="662"/>
    </location>
</feature>
<feature type="compositionally biased region" description="Basic and acidic residues" evidence="1">
    <location>
        <begin position="511"/>
        <end position="541"/>
    </location>
</feature>
<feature type="compositionally biased region" description="Basic and acidic residues" evidence="1">
    <location>
        <begin position="365"/>
        <end position="394"/>
    </location>
</feature>
<feature type="region of interest" description="Disordered" evidence="1">
    <location>
        <begin position="71"/>
        <end position="440"/>
    </location>
</feature>
<dbReference type="EMBL" id="BTCM01000002">
    <property type="protein sequence ID" value="GMK55173.1"/>
    <property type="molecule type" value="Genomic_DNA"/>
</dbReference>
<feature type="compositionally biased region" description="Basic and acidic residues" evidence="1">
    <location>
        <begin position="165"/>
        <end position="180"/>
    </location>
</feature>
<evidence type="ECO:0000313" key="2">
    <source>
        <dbReference type="EMBL" id="GMK55173.1"/>
    </source>
</evidence>
<feature type="compositionally biased region" description="Polar residues" evidence="1">
    <location>
        <begin position="110"/>
        <end position="126"/>
    </location>
</feature>
<reference evidence="2" key="2">
    <citation type="submission" date="2023-06" db="EMBL/GenBank/DDBJ databases">
        <authorList>
            <person name="Kobayashi Y."/>
            <person name="Kayamori A."/>
            <person name="Aoki K."/>
            <person name="Shiwa Y."/>
            <person name="Fujita N."/>
            <person name="Sugita T."/>
            <person name="Iwasaki W."/>
            <person name="Tanaka N."/>
            <person name="Takashima M."/>
        </authorList>
    </citation>
    <scope>NUCLEOTIDE SEQUENCE</scope>
    <source>
        <strain evidence="2">HIS016</strain>
    </source>
</reference>
<dbReference type="Proteomes" id="UP001222932">
    <property type="component" value="Unassembled WGS sequence"/>
</dbReference>
<gene>
    <name evidence="2" type="ORF">CspeluHIS016_0202290</name>
</gene>
<name>A0AAD3TR29_9TREE</name>
<feature type="compositionally biased region" description="Low complexity" evidence="1">
    <location>
        <begin position="19"/>
        <end position="29"/>
    </location>
</feature>
<protein>
    <submittedName>
        <fullName evidence="2">Uncharacterized protein</fullName>
    </submittedName>
</protein>
<evidence type="ECO:0000313" key="3">
    <source>
        <dbReference type="Proteomes" id="UP001222932"/>
    </source>
</evidence>
<comment type="caution">
    <text evidence="2">The sequence shown here is derived from an EMBL/GenBank/DDBJ whole genome shotgun (WGS) entry which is preliminary data.</text>
</comment>